<keyword evidence="4" id="KW-0645">Protease</keyword>
<keyword evidence="2" id="KW-0843">Virulence</keyword>
<keyword evidence="4" id="KW-0720">Serine protease</keyword>
<dbReference type="SUPFAM" id="SSF50494">
    <property type="entry name" value="Trypsin-like serine proteases"/>
    <property type="match status" value="1"/>
</dbReference>
<dbReference type="InterPro" id="IPR050430">
    <property type="entry name" value="Peptidase_S1"/>
</dbReference>
<proteinExistence type="inferred from homology"/>
<evidence type="ECO:0000256" key="1">
    <source>
        <dbReference type="ARBA" id="ARBA00007664"/>
    </source>
</evidence>
<protein>
    <recommendedName>
        <fullName evidence="6">Peptidase S1 domain-containing protein</fullName>
    </recommendedName>
</protein>
<evidence type="ECO:0000313" key="7">
    <source>
        <dbReference type="EMBL" id="CAD8900848.1"/>
    </source>
</evidence>
<dbReference type="InterPro" id="IPR001314">
    <property type="entry name" value="Peptidase_S1A"/>
</dbReference>
<dbReference type="GO" id="GO:0006508">
    <property type="term" value="P:proteolysis"/>
    <property type="evidence" value="ECO:0007669"/>
    <property type="project" value="UniProtKB-KW"/>
</dbReference>
<dbReference type="Pfam" id="PF00089">
    <property type="entry name" value="Trypsin"/>
    <property type="match status" value="1"/>
</dbReference>
<evidence type="ECO:0000256" key="3">
    <source>
        <dbReference type="ARBA" id="ARBA00023157"/>
    </source>
</evidence>
<name>A0A7S1BYC6_9STRA</name>
<dbReference type="PANTHER" id="PTHR24276">
    <property type="entry name" value="POLYSERASE-RELATED"/>
    <property type="match status" value="1"/>
</dbReference>
<dbReference type="SMART" id="SM00020">
    <property type="entry name" value="Tryp_SPc"/>
    <property type="match status" value="1"/>
</dbReference>
<feature type="region of interest" description="Disordered" evidence="5">
    <location>
        <begin position="324"/>
        <end position="351"/>
    </location>
</feature>
<dbReference type="InterPro" id="IPR033116">
    <property type="entry name" value="TRYPSIN_SER"/>
</dbReference>
<dbReference type="GO" id="GO:0004252">
    <property type="term" value="F:serine-type endopeptidase activity"/>
    <property type="evidence" value="ECO:0007669"/>
    <property type="project" value="InterPro"/>
</dbReference>
<dbReference type="EMBL" id="HBFR01038474">
    <property type="protein sequence ID" value="CAD8900848.1"/>
    <property type="molecule type" value="Transcribed_RNA"/>
</dbReference>
<sequence length="639" mass="71251">MAFERFRTTITFAALSIFLILTDRLRGRPEILVQHKLKKRRELRNGLSFGPEDKSARVFNGIATMDRRFPYFAFTEKTAYRCGGVLIADNIILTAAHCEGAFFHVGIGKHSVFDSPSDTYQSVSTSDQIPHPEYAGKPTLDNDFMLVVLKERVTIPPACIADATNEPNVDDPMTVIGFGKTQDSTSVPYLQQAQVHYLQNSECRDRYKNSYLISDNMMCASSDEGKDACDGDSGGPLIKMGSTAAGDVVMGIVSWGIGCGVNPGVYSRISAQRKWIDTVVSRNKGKMCNRDNKQTQDKNGSPILKDISNPMLTPTYVPTYKRMTYNPSNPPSTRMTQEKSGNPILKDTSSPIPTYFPTTAPSYEITGCSLDFPSSNTTNFYNAEKECKDDPSFSMKLLKKNLTCEKISRKPDVYCDKSDKNGFLVSDLCKKTCNKCDVTDTDCKDDSSYHFKLYKRVTCAKVSLKPDKYCDLSDKRGNFVSEMCRMSCDKCNSRDGSRPTDPIMSTITHPHNTHASPTNTFRNANKPPNGSTCKINDSTESFKVNGVKMTCDQLDKRSSKLLCKKGCVRSRCPRKCSCKPYKNLDLCQDDNAFSSNDYTCSNVLQSNCKDEVGDGTLIKDHCPKKCDTCKKTSRFRITI</sequence>
<keyword evidence="3" id="KW-1015">Disulfide bond</keyword>
<feature type="region of interest" description="Disordered" evidence="5">
    <location>
        <begin position="287"/>
        <end position="308"/>
    </location>
</feature>
<dbReference type="InterPro" id="IPR001254">
    <property type="entry name" value="Trypsin_dom"/>
</dbReference>
<dbReference type="PROSITE" id="PS50240">
    <property type="entry name" value="TRYPSIN_DOM"/>
    <property type="match status" value="1"/>
</dbReference>
<dbReference type="CDD" id="cd00190">
    <property type="entry name" value="Tryp_SPc"/>
    <property type="match status" value="1"/>
</dbReference>
<dbReference type="PROSITE" id="PS00135">
    <property type="entry name" value="TRYPSIN_SER"/>
    <property type="match status" value="1"/>
</dbReference>
<dbReference type="AlphaFoldDB" id="A0A7S1BYC6"/>
<evidence type="ECO:0000256" key="2">
    <source>
        <dbReference type="ARBA" id="ARBA00023026"/>
    </source>
</evidence>
<dbReference type="FunFam" id="2.40.10.10:FF:000002">
    <property type="entry name" value="Transmembrane protease serine"/>
    <property type="match status" value="1"/>
</dbReference>
<feature type="domain" description="Peptidase S1" evidence="6">
    <location>
        <begin position="58"/>
        <end position="281"/>
    </location>
</feature>
<keyword evidence="4" id="KW-0378">Hydrolase</keyword>
<dbReference type="PRINTS" id="PR00722">
    <property type="entry name" value="CHYMOTRYPSIN"/>
</dbReference>
<dbReference type="InterPro" id="IPR043504">
    <property type="entry name" value="Peptidase_S1_PA_chymotrypsin"/>
</dbReference>
<dbReference type="PANTHER" id="PTHR24276:SF91">
    <property type="entry name" value="AT26814P-RELATED"/>
    <property type="match status" value="1"/>
</dbReference>
<organism evidence="7">
    <name type="scientific">Corethron hystrix</name>
    <dbReference type="NCBI Taxonomy" id="216773"/>
    <lineage>
        <taxon>Eukaryota</taxon>
        <taxon>Sar</taxon>
        <taxon>Stramenopiles</taxon>
        <taxon>Ochrophyta</taxon>
        <taxon>Bacillariophyta</taxon>
        <taxon>Coscinodiscophyceae</taxon>
        <taxon>Corethrophycidae</taxon>
        <taxon>Corethrales</taxon>
        <taxon>Corethraceae</taxon>
        <taxon>Corethron</taxon>
    </lineage>
</organism>
<accession>A0A7S1BYC6</accession>
<gene>
    <name evidence="7" type="ORF">CHYS00102_LOCUS28065</name>
</gene>
<dbReference type="Gene3D" id="2.40.10.10">
    <property type="entry name" value="Trypsin-like serine proteases"/>
    <property type="match status" value="1"/>
</dbReference>
<reference evidence="7" key="1">
    <citation type="submission" date="2021-01" db="EMBL/GenBank/DDBJ databases">
        <authorList>
            <person name="Corre E."/>
            <person name="Pelletier E."/>
            <person name="Niang G."/>
            <person name="Scheremetjew M."/>
            <person name="Finn R."/>
            <person name="Kale V."/>
            <person name="Holt S."/>
            <person name="Cochrane G."/>
            <person name="Meng A."/>
            <person name="Brown T."/>
            <person name="Cohen L."/>
        </authorList>
    </citation>
    <scope>NUCLEOTIDE SEQUENCE</scope>
    <source>
        <strain evidence="7">308</strain>
    </source>
</reference>
<feature type="compositionally biased region" description="Polar residues" evidence="5">
    <location>
        <begin position="325"/>
        <end position="340"/>
    </location>
</feature>
<evidence type="ECO:0000259" key="6">
    <source>
        <dbReference type="PROSITE" id="PS50240"/>
    </source>
</evidence>
<dbReference type="InterPro" id="IPR009003">
    <property type="entry name" value="Peptidase_S1_PA"/>
</dbReference>
<comment type="similarity">
    <text evidence="1">Belongs to the peptidase S1 family.</text>
</comment>
<dbReference type="InterPro" id="IPR018114">
    <property type="entry name" value="TRYPSIN_HIS"/>
</dbReference>
<evidence type="ECO:0000256" key="5">
    <source>
        <dbReference type="SAM" id="MobiDB-lite"/>
    </source>
</evidence>
<dbReference type="PROSITE" id="PS00134">
    <property type="entry name" value="TRYPSIN_HIS"/>
    <property type="match status" value="1"/>
</dbReference>
<evidence type="ECO:0000256" key="4">
    <source>
        <dbReference type="RuleBase" id="RU363034"/>
    </source>
</evidence>